<dbReference type="EMBL" id="VJMJ01000034">
    <property type="protein sequence ID" value="KAF0741803.1"/>
    <property type="molecule type" value="Genomic_DNA"/>
</dbReference>
<name>A0A6G0XNB6_9STRA</name>
<keyword evidence="1" id="KW-1133">Transmembrane helix</keyword>
<keyword evidence="1" id="KW-0472">Membrane</keyword>
<dbReference type="VEuPathDB" id="FungiDB:AeMF1_016232"/>
<dbReference type="AlphaFoldDB" id="A0A6G0XNB6"/>
<feature type="transmembrane region" description="Helical" evidence="1">
    <location>
        <begin position="73"/>
        <end position="96"/>
    </location>
</feature>
<feature type="transmembrane region" description="Helical" evidence="1">
    <location>
        <begin position="32"/>
        <end position="52"/>
    </location>
</feature>
<organism evidence="2 3">
    <name type="scientific">Aphanomyces euteiches</name>
    <dbReference type="NCBI Taxonomy" id="100861"/>
    <lineage>
        <taxon>Eukaryota</taxon>
        <taxon>Sar</taxon>
        <taxon>Stramenopiles</taxon>
        <taxon>Oomycota</taxon>
        <taxon>Saprolegniomycetes</taxon>
        <taxon>Saprolegniales</taxon>
        <taxon>Verrucalvaceae</taxon>
        <taxon>Aphanomyces</taxon>
    </lineage>
</organism>
<proteinExistence type="predicted"/>
<dbReference type="InterPro" id="IPR013083">
    <property type="entry name" value="Znf_RING/FYVE/PHD"/>
</dbReference>
<comment type="caution">
    <text evidence="2">The sequence shown here is derived from an EMBL/GenBank/DDBJ whole genome shotgun (WGS) entry which is preliminary data.</text>
</comment>
<gene>
    <name evidence="2" type="ORF">Ae201684_002996</name>
</gene>
<accession>A0A6G0XNB6</accession>
<reference evidence="2 3" key="1">
    <citation type="submission" date="2019-07" db="EMBL/GenBank/DDBJ databases">
        <title>Genomics analysis of Aphanomyces spp. identifies a new class of oomycete effector associated with host adaptation.</title>
        <authorList>
            <person name="Gaulin E."/>
        </authorList>
    </citation>
    <scope>NUCLEOTIDE SEQUENCE [LARGE SCALE GENOMIC DNA]</scope>
    <source>
        <strain evidence="2 3">ATCC 201684</strain>
    </source>
</reference>
<keyword evidence="3" id="KW-1185">Reference proteome</keyword>
<dbReference type="Proteomes" id="UP000481153">
    <property type="component" value="Unassembled WGS sequence"/>
</dbReference>
<protein>
    <submittedName>
        <fullName evidence="2">Uncharacterized protein</fullName>
    </submittedName>
</protein>
<evidence type="ECO:0000313" key="2">
    <source>
        <dbReference type="EMBL" id="KAF0741803.1"/>
    </source>
</evidence>
<dbReference type="SUPFAM" id="SSF57850">
    <property type="entry name" value="RING/U-box"/>
    <property type="match status" value="1"/>
</dbReference>
<keyword evidence="1" id="KW-0812">Transmembrane</keyword>
<dbReference type="Gene3D" id="3.30.40.10">
    <property type="entry name" value="Zinc/RING finger domain, C3HC4 (zinc finger)"/>
    <property type="match status" value="1"/>
</dbReference>
<sequence length="261" mass="29212">MLVTAVVWLTSGTAALLATALAIYVGYYCCRILWYACWALAACLRALFFLPLDTTEQPMPSANKPTPSNSVDFLSWLFHVMLFFPRLILSGVASMLESSWMPLRLDSPPSPTRSSTSPLPPPKPQKNAGILCQECRQVVPGNEILRCGKCSFVSCGTCFCAHQAERINNGQVSFVCIRCYSEMDSDILQAHLPASILTKMERFRHLDQLTLCPECNMRMKQSGMSKRRMACLGCHRAWCYDCRQPFHLFTACTAAETTKDE</sequence>
<evidence type="ECO:0000256" key="1">
    <source>
        <dbReference type="SAM" id="Phobius"/>
    </source>
</evidence>
<evidence type="ECO:0000313" key="3">
    <source>
        <dbReference type="Proteomes" id="UP000481153"/>
    </source>
</evidence>